<sequence length="256" mass="28910">MATFAVPRDVNIKPLAPVWLFDLDNTLHNASHAIFPAIMANMNTYIARVLGDGTTPAHIDAVNAARTLYWKRYGATLLGLVKHHGVKADHFLAETHGMEDLLSMIRHEKGLGQLLKRLPGRKVLLTNAPHRYSTMVLRHLGIQRHFSHHIAIESMRVHGQLRPKPSKLLLRKVMRRQQVAARRCILVEDTLANLRTAHALGMRTAWVTQYLKVGDPIGAAHPPKRLVRPGWVDVKVKSVKHLPARLSHLRRNTVIE</sequence>
<dbReference type="NCBIfam" id="TIGR01993">
    <property type="entry name" value="Pyr-5-nucltdase"/>
    <property type="match status" value="1"/>
</dbReference>
<proteinExistence type="predicted"/>
<protein>
    <submittedName>
        <fullName evidence="1">Pyrimidine 5'-nucleotidase</fullName>
    </submittedName>
</protein>
<dbReference type="Gene3D" id="3.40.50.1000">
    <property type="entry name" value="HAD superfamily/HAD-like"/>
    <property type="match status" value="1"/>
</dbReference>
<gene>
    <name evidence="1" type="ORF">EWM63_12535</name>
</gene>
<dbReference type="InterPro" id="IPR006439">
    <property type="entry name" value="HAD-SF_hydro_IA"/>
</dbReference>
<dbReference type="PANTHER" id="PTHR12725">
    <property type="entry name" value="HALOACID DEHALOGENASE-LIKE HYDROLASE"/>
    <property type="match status" value="1"/>
</dbReference>
<dbReference type="Gene3D" id="1.10.150.450">
    <property type="match status" value="1"/>
</dbReference>
<dbReference type="Pfam" id="PF00702">
    <property type="entry name" value="Hydrolase"/>
    <property type="match status" value="1"/>
</dbReference>
<dbReference type="OrthoDB" id="8558420at2"/>
<dbReference type="SFLD" id="SFLDS00003">
    <property type="entry name" value="Haloacid_Dehalogenase"/>
    <property type="match status" value="1"/>
</dbReference>
<evidence type="ECO:0000313" key="2">
    <source>
        <dbReference type="Proteomes" id="UP000290637"/>
    </source>
</evidence>
<dbReference type="InterPro" id="IPR036412">
    <property type="entry name" value="HAD-like_sf"/>
</dbReference>
<dbReference type="EMBL" id="CP035913">
    <property type="protein sequence ID" value="QBE63700.1"/>
    <property type="molecule type" value="Genomic_DNA"/>
</dbReference>
<dbReference type="InterPro" id="IPR023214">
    <property type="entry name" value="HAD_sf"/>
</dbReference>
<dbReference type="PANTHER" id="PTHR12725:SF117">
    <property type="entry name" value="HALOACID DEHALOGENASE-LIKE HYDROLASE"/>
    <property type="match status" value="1"/>
</dbReference>
<dbReference type="InterPro" id="IPR010237">
    <property type="entry name" value="Pyr-5-nucltdase"/>
</dbReference>
<dbReference type="AlphaFoldDB" id="A0A4P6KXH1"/>
<name>A0A4P6KXH1_9BURK</name>
<dbReference type="SFLD" id="SFLDG01132">
    <property type="entry name" value="C1.5.3:_5'-Nucleotidase_Like"/>
    <property type="match status" value="1"/>
</dbReference>
<evidence type="ECO:0000313" key="1">
    <source>
        <dbReference type="EMBL" id="QBE63700.1"/>
    </source>
</evidence>
<dbReference type="SFLD" id="SFLDG01129">
    <property type="entry name" value="C1.5:_HAD__Beta-PGM__Phosphata"/>
    <property type="match status" value="1"/>
</dbReference>
<accession>A0A4P6KXH1</accession>
<organism evidence="1 2">
    <name type="scientific">Pseudoduganella lutea</name>
    <dbReference type="NCBI Taxonomy" id="321985"/>
    <lineage>
        <taxon>Bacteria</taxon>
        <taxon>Pseudomonadati</taxon>
        <taxon>Pseudomonadota</taxon>
        <taxon>Betaproteobacteria</taxon>
        <taxon>Burkholderiales</taxon>
        <taxon>Oxalobacteraceae</taxon>
        <taxon>Telluria group</taxon>
        <taxon>Pseudoduganella</taxon>
    </lineage>
</organism>
<dbReference type="NCBIfam" id="TIGR01509">
    <property type="entry name" value="HAD-SF-IA-v3"/>
    <property type="match status" value="1"/>
</dbReference>
<dbReference type="KEGG" id="plue:EWM63_12535"/>
<keyword evidence="2" id="KW-1185">Reference proteome</keyword>
<dbReference type="SUPFAM" id="SSF56784">
    <property type="entry name" value="HAD-like"/>
    <property type="match status" value="1"/>
</dbReference>
<dbReference type="Proteomes" id="UP000290637">
    <property type="component" value="Chromosome"/>
</dbReference>
<reference evidence="1 2" key="1">
    <citation type="submission" date="2019-02" db="EMBL/GenBank/DDBJ databases">
        <title>Draft Genome Sequences of Six Type Strains of the Genus Massilia.</title>
        <authorList>
            <person name="Miess H."/>
            <person name="Frediansyhah A."/>
            <person name="Gross H."/>
        </authorList>
    </citation>
    <scope>NUCLEOTIDE SEQUENCE [LARGE SCALE GENOMIC DNA]</scope>
    <source>
        <strain evidence="1 2">DSM 17473</strain>
    </source>
</reference>